<dbReference type="WBParaSite" id="Pan_g23182.t1">
    <property type="protein sequence ID" value="Pan_g23182.t1"/>
    <property type="gene ID" value="Pan_g23182"/>
</dbReference>
<accession>A0A7E4VNY3</accession>
<proteinExistence type="predicted"/>
<dbReference type="Proteomes" id="UP000492821">
    <property type="component" value="Unassembled WGS sequence"/>
</dbReference>
<dbReference type="AlphaFoldDB" id="A0A7E4VNY3"/>
<organism evidence="2 3">
    <name type="scientific">Panagrellus redivivus</name>
    <name type="common">Microworm</name>
    <dbReference type="NCBI Taxonomy" id="6233"/>
    <lineage>
        <taxon>Eukaryota</taxon>
        <taxon>Metazoa</taxon>
        <taxon>Ecdysozoa</taxon>
        <taxon>Nematoda</taxon>
        <taxon>Chromadorea</taxon>
        <taxon>Rhabditida</taxon>
        <taxon>Tylenchina</taxon>
        <taxon>Panagrolaimomorpha</taxon>
        <taxon>Panagrolaimoidea</taxon>
        <taxon>Panagrolaimidae</taxon>
        <taxon>Panagrellus</taxon>
    </lineage>
</organism>
<dbReference type="InterPro" id="IPR008833">
    <property type="entry name" value="Surf2"/>
</dbReference>
<sequence length="189" mass="21495">MAAKLNKLLKQFDGAFEKIDTGKLKCTLTSHELPARFEELKAYTENRKFLHAYGMQQIEKKYPEVFTDDGEGFVLCNLTKTRIAKTPTSIENYVKGKKFMIALHKAKEEVQKALEAEDGDEDADEDEMEVDETVVEGEDSDEEDAPVEDEEEDIEEEEEVPPPPPKAQKRKAPPQKKTPSGRAKHKKLQ</sequence>
<reference evidence="3" key="2">
    <citation type="submission" date="2020-10" db="UniProtKB">
        <authorList>
            <consortium name="WormBaseParasite"/>
        </authorList>
    </citation>
    <scope>IDENTIFICATION</scope>
</reference>
<dbReference type="PANTHER" id="PTHR34348:SF1">
    <property type="entry name" value="SURFEIT LOCUS PROTEIN 2"/>
    <property type="match status" value="1"/>
</dbReference>
<dbReference type="Pfam" id="PF05477">
    <property type="entry name" value="SURF2"/>
    <property type="match status" value="1"/>
</dbReference>
<evidence type="ECO:0000256" key="1">
    <source>
        <dbReference type="SAM" id="MobiDB-lite"/>
    </source>
</evidence>
<reference evidence="2" key="1">
    <citation type="journal article" date="2013" name="Genetics">
        <title>The draft genome and transcriptome of Panagrellus redivivus are shaped by the harsh demands of a free-living lifestyle.</title>
        <authorList>
            <person name="Srinivasan J."/>
            <person name="Dillman A.R."/>
            <person name="Macchietto M.G."/>
            <person name="Heikkinen L."/>
            <person name="Lakso M."/>
            <person name="Fracchia K.M."/>
            <person name="Antoshechkin I."/>
            <person name="Mortazavi A."/>
            <person name="Wong G."/>
            <person name="Sternberg P.W."/>
        </authorList>
    </citation>
    <scope>NUCLEOTIDE SEQUENCE [LARGE SCALE GENOMIC DNA]</scope>
    <source>
        <strain evidence="2">MT8872</strain>
    </source>
</reference>
<name>A0A7E4VNY3_PANRE</name>
<protein>
    <submittedName>
        <fullName evidence="3">Surfeit locus protein 2</fullName>
    </submittedName>
</protein>
<evidence type="ECO:0000313" key="3">
    <source>
        <dbReference type="WBParaSite" id="Pan_g23182.t1"/>
    </source>
</evidence>
<feature type="compositionally biased region" description="Acidic residues" evidence="1">
    <location>
        <begin position="116"/>
        <end position="160"/>
    </location>
</feature>
<dbReference type="PANTHER" id="PTHR34348">
    <property type="entry name" value="SURFEIT LOCUS PROTEIN 2"/>
    <property type="match status" value="1"/>
</dbReference>
<feature type="region of interest" description="Disordered" evidence="1">
    <location>
        <begin position="114"/>
        <end position="189"/>
    </location>
</feature>
<evidence type="ECO:0000313" key="2">
    <source>
        <dbReference type="Proteomes" id="UP000492821"/>
    </source>
</evidence>
<keyword evidence="2" id="KW-1185">Reference proteome</keyword>